<evidence type="ECO:0000256" key="5">
    <source>
        <dbReference type="HAMAP-Rule" id="MF_00651"/>
    </source>
</evidence>
<proteinExistence type="inferred from homology"/>
<dbReference type="EMBL" id="JBHTLD010000213">
    <property type="protein sequence ID" value="MFD1188095.1"/>
    <property type="molecule type" value="Genomic_DNA"/>
</dbReference>
<keyword evidence="4 5" id="KW-0378">Hydrolase</keyword>
<dbReference type="InterPro" id="IPR037027">
    <property type="entry name" value="YqgF/RNaseH-like_dom_sf"/>
</dbReference>
<keyword evidence="3 5" id="KW-0540">Nuclease</keyword>
<dbReference type="Pfam" id="PF03652">
    <property type="entry name" value="RuvX"/>
    <property type="match status" value="1"/>
</dbReference>
<protein>
    <recommendedName>
        <fullName evidence="5">Putative pre-16S rRNA nuclease</fullName>
        <ecNumber evidence="5">3.1.-.-</ecNumber>
    </recommendedName>
</protein>
<dbReference type="HAMAP" id="MF_00651">
    <property type="entry name" value="Nuclease_YqgF"/>
    <property type="match status" value="1"/>
</dbReference>
<evidence type="ECO:0000259" key="6">
    <source>
        <dbReference type="SMART" id="SM00732"/>
    </source>
</evidence>
<dbReference type="Proteomes" id="UP001597094">
    <property type="component" value="Unassembled WGS sequence"/>
</dbReference>
<evidence type="ECO:0000256" key="3">
    <source>
        <dbReference type="ARBA" id="ARBA00022722"/>
    </source>
</evidence>
<evidence type="ECO:0000256" key="2">
    <source>
        <dbReference type="ARBA" id="ARBA00022517"/>
    </source>
</evidence>
<dbReference type="EC" id="3.1.-.-" evidence="5"/>
<comment type="function">
    <text evidence="5">Could be a nuclease involved in processing of the 5'-end of pre-16S rRNA.</text>
</comment>
<reference evidence="8" key="1">
    <citation type="journal article" date="2019" name="Int. J. Syst. Evol. Microbiol.">
        <title>The Global Catalogue of Microorganisms (GCM) 10K type strain sequencing project: providing services to taxonomists for standard genome sequencing and annotation.</title>
        <authorList>
            <consortium name="The Broad Institute Genomics Platform"/>
            <consortium name="The Broad Institute Genome Sequencing Center for Infectious Disease"/>
            <person name="Wu L."/>
            <person name="Ma J."/>
        </authorList>
    </citation>
    <scope>NUCLEOTIDE SEQUENCE [LARGE SCALE GENOMIC DNA]</scope>
    <source>
        <strain evidence="8">JCM 31319</strain>
    </source>
</reference>
<evidence type="ECO:0000313" key="8">
    <source>
        <dbReference type="Proteomes" id="UP001597094"/>
    </source>
</evidence>
<keyword evidence="8" id="KW-1185">Reference proteome</keyword>
<dbReference type="SMART" id="SM00732">
    <property type="entry name" value="YqgFc"/>
    <property type="match status" value="1"/>
</dbReference>
<evidence type="ECO:0000256" key="1">
    <source>
        <dbReference type="ARBA" id="ARBA00022490"/>
    </source>
</evidence>
<dbReference type="InterPro" id="IPR005227">
    <property type="entry name" value="YqgF"/>
</dbReference>
<dbReference type="InterPro" id="IPR006641">
    <property type="entry name" value="YqgF/RNaseH-like_dom"/>
</dbReference>
<sequence length="139" mass="15385">MGRIIGIDYGTKRVGLAVTDALQIIAGPLETVHAQDVLSYLKAYVQREPVEAMVLGMPRNLDGNATDNTQHVVGFQRKLQKEFPGIQVHLVDERFTSKMAQQTMLAGGLKKKARQDKGTVDRVSAAIILQSYLESRSYI</sequence>
<dbReference type="RefSeq" id="WP_377531054.1">
    <property type="nucleotide sequence ID" value="NZ_JBHTLD010000213.1"/>
</dbReference>
<accession>A0ABW3SUS3</accession>
<feature type="domain" description="YqgF/RNase H-like" evidence="6">
    <location>
        <begin position="2"/>
        <end position="100"/>
    </location>
</feature>
<comment type="similarity">
    <text evidence="5">Belongs to the YqgF HJR family.</text>
</comment>
<dbReference type="SUPFAM" id="SSF53098">
    <property type="entry name" value="Ribonuclease H-like"/>
    <property type="match status" value="1"/>
</dbReference>
<keyword evidence="2 5" id="KW-0690">Ribosome biogenesis</keyword>
<gene>
    <name evidence="7" type="primary">ruvX</name>
    <name evidence="7" type="ORF">ACFQ2O_17925</name>
</gene>
<evidence type="ECO:0000256" key="4">
    <source>
        <dbReference type="ARBA" id="ARBA00022801"/>
    </source>
</evidence>
<dbReference type="PANTHER" id="PTHR33317:SF4">
    <property type="entry name" value="POLYNUCLEOTIDYL TRANSFERASE, RIBONUCLEASE H-LIKE SUPERFAMILY PROTEIN"/>
    <property type="match status" value="1"/>
</dbReference>
<dbReference type="NCBIfam" id="TIGR00250">
    <property type="entry name" value="RNAse_H_YqgF"/>
    <property type="match status" value="1"/>
</dbReference>
<dbReference type="InterPro" id="IPR012337">
    <property type="entry name" value="RNaseH-like_sf"/>
</dbReference>
<dbReference type="Gene3D" id="3.30.420.140">
    <property type="entry name" value="YqgF/RNase H-like domain"/>
    <property type="match status" value="1"/>
</dbReference>
<dbReference type="CDD" id="cd16964">
    <property type="entry name" value="YqgF"/>
    <property type="match status" value="1"/>
</dbReference>
<organism evidence="7 8">
    <name type="scientific">Pontibacter rugosus</name>
    <dbReference type="NCBI Taxonomy" id="1745966"/>
    <lineage>
        <taxon>Bacteria</taxon>
        <taxon>Pseudomonadati</taxon>
        <taxon>Bacteroidota</taxon>
        <taxon>Cytophagia</taxon>
        <taxon>Cytophagales</taxon>
        <taxon>Hymenobacteraceae</taxon>
        <taxon>Pontibacter</taxon>
    </lineage>
</organism>
<comment type="subcellular location">
    <subcellularLocation>
        <location evidence="5">Cytoplasm</location>
    </subcellularLocation>
</comment>
<comment type="caution">
    <text evidence="7">The sequence shown here is derived from an EMBL/GenBank/DDBJ whole genome shotgun (WGS) entry which is preliminary data.</text>
</comment>
<keyword evidence="1 5" id="KW-0963">Cytoplasm</keyword>
<name>A0ABW3SUS3_9BACT</name>
<evidence type="ECO:0000313" key="7">
    <source>
        <dbReference type="EMBL" id="MFD1188095.1"/>
    </source>
</evidence>
<dbReference type="PANTHER" id="PTHR33317">
    <property type="entry name" value="POLYNUCLEOTIDYL TRANSFERASE, RIBONUCLEASE H-LIKE SUPERFAMILY PROTEIN"/>
    <property type="match status" value="1"/>
</dbReference>